<keyword evidence="1" id="KW-0732">Signal</keyword>
<reference evidence="3 4" key="1">
    <citation type="submission" date="2014-04" db="EMBL/GenBank/DDBJ databases">
        <authorList>
            <consortium name="International Citrus Genome Consortium"/>
            <person name="Gmitter F."/>
            <person name="Chen C."/>
            <person name="Farmerie W."/>
            <person name="Harkins T."/>
            <person name="Desany B."/>
            <person name="Mohiuddin M."/>
            <person name="Kodira C."/>
            <person name="Borodovsky M."/>
            <person name="Lomsadze A."/>
            <person name="Burns P."/>
            <person name="Jenkins J."/>
            <person name="Prochnik S."/>
            <person name="Shu S."/>
            <person name="Chapman J."/>
            <person name="Pitluck S."/>
            <person name="Schmutz J."/>
            <person name="Rokhsar D."/>
        </authorList>
    </citation>
    <scope>NUCLEOTIDE SEQUENCE</scope>
</reference>
<sequence>MQGKNKARVMLVVLVVAMILNGRSAAAAQCRVERRMLVNACKSLVFRIGPSAKCCERLRATRTQCVCSVITPTVAKLIDVNYAVKVVRQCGRYVPRHFKCGSITTP</sequence>
<feature type="signal peptide" evidence="1">
    <location>
        <begin position="1"/>
        <end position="25"/>
    </location>
</feature>
<gene>
    <name evidence="3" type="ORF">CISIN_1g034022mg</name>
</gene>
<dbReference type="SUPFAM" id="SSF47699">
    <property type="entry name" value="Bifunctional inhibitor/lipid-transfer protein/seed storage 2S albumin"/>
    <property type="match status" value="1"/>
</dbReference>
<evidence type="ECO:0000256" key="1">
    <source>
        <dbReference type="SAM" id="SignalP"/>
    </source>
</evidence>
<name>A0A067ECF3_CITSI</name>
<keyword evidence="4" id="KW-1185">Reference proteome</keyword>
<dbReference type="InterPro" id="IPR036312">
    <property type="entry name" value="Bifun_inhib/LTP/seed_sf"/>
</dbReference>
<dbReference type="Pfam" id="PF14368">
    <property type="entry name" value="LTP_2"/>
    <property type="match status" value="1"/>
</dbReference>
<dbReference type="PANTHER" id="PTHR33286:SF23">
    <property type="entry name" value="BIFUNCTIONAL INHIBITOR_PLANT LIPID TRANSFER PROTEIN_SEED STORAGE HELICAL DOMAIN-CONTAINING PROTEIN"/>
    <property type="match status" value="1"/>
</dbReference>
<dbReference type="Gene3D" id="1.10.110.10">
    <property type="entry name" value="Plant lipid-transfer and hydrophobic proteins"/>
    <property type="match status" value="1"/>
</dbReference>
<dbReference type="AlphaFoldDB" id="A0A067ECF3"/>
<accession>A0A067ECF3</accession>
<dbReference type="Proteomes" id="UP000027120">
    <property type="component" value="Unassembled WGS sequence"/>
</dbReference>
<organism evidence="3 4">
    <name type="scientific">Citrus sinensis</name>
    <name type="common">Sweet orange</name>
    <name type="synonym">Citrus aurantium var. sinensis</name>
    <dbReference type="NCBI Taxonomy" id="2711"/>
    <lineage>
        <taxon>Eukaryota</taxon>
        <taxon>Viridiplantae</taxon>
        <taxon>Streptophyta</taxon>
        <taxon>Embryophyta</taxon>
        <taxon>Tracheophyta</taxon>
        <taxon>Spermatophyta</taxon>
        <taxon>Magnoliopsida</taxon>
        <taxon>eudicotyledons</taxon>
        <taxon>Gunneridae</taxon>
        <taxon>Pentapetalae</taxon>
        <taxon>rosids</taxon>
        <taxon>malvids</taxon>
        <taxon>Sapindales</taxon>
        <taxon>Rutaceae</taxon>
        <taxon>Aurantioideae</taxon>
        <taxon>Citrus</taxon>
    </lineage>
</organism>
<dbReference type="InterPro" id="IPR016140">
    <property type="entry name" value="Bifunc_inhib/LTP/seed_store"/>
</dbReference>
<feature type="domain" description="Bifunctional inhibitor/plant lipid transfer protein/seed storage helical" evidence="2">
    <location>
        <begin position="11"/>
        <end position="100"/>
    </location>
</feature>
<evidence type="ECO:0000259" key="2">
    <source>
        <dbReference type="Pfam" id="PF14368"/>
    </source>
</evidence>
<evidence type="ECO:0000313" key="3">
    <source>
        <dbReference type="EMBL" id="KDO52718.1"/>
    </source>
</evidence>
<feature type="chain" id="PRO_5001636235" description="Bifunctional inhibitor/plant lipid transfer protein/seed storage helical domain-containing protein" evidence="1">
    <location>
        <begin position="26"/>
        <end position="106"/>
    </location>
</feature>
<dbReference type="PANTHER" id="PTHR33286">
    <property type="entry name" value="BIFUNCTIONAL INHIBITOR/LIPID-TRANSFER PROTEIN/SEED STORAGE 2S ALBUMIN SUPERFAMILY PROTEIN"/>
    <property type="match status" value="1"/>
</dbReference>
<dbReference type="EMBL" id="KK785029">
    <property type="protein sequence ID" value="KDO52718.1"/>
    <property type="molecule type" value="Genomic_DNA"/>
</dbReference>
<protein>
    <recommendedName>
        <fullName evidence="2">Bifunctional inhibitor/plant lipid transfer protein/seed storage helical domain-containing protein</fullName>
    </recommendedName>
</protein>
<evidence type="ECO:0000313" key="4">
    <source>
        <dbReference type="Proteomes" id="UP000027120"/>
    </source>
</evidence>
<proteinExistence type="predicted"/>